<comment type="caution">
    <text evidence="4">The sequence shown here is derived from an EMBL/GenBank/DDBJ whole genome shotgun (WGS) entry which is preliminary data.</text>
</comment>
<evidence type="ECO:0000313" key="4">
    <source>
        <dbReference type="EMBL" id="KAL2847744.1"/>
    </source>
</evidence>
<accession>A0ABR4K691</accession>
<reference evidence="4 5" key="1">
    <citation type="submission" date="2024-07" db="EMBL/GenBank/DDBJ databases">
        <title>Section-level genome sequencing and comparative genomics of Aspergillus sections Usti and Cavernicolus.</title>
        <authorList>
            <consortium name="Lawrence Berkeley National Laboratory"/>
            <person name="Nybo J.L."/>
            <person name="Vesth T.C."/>
            <person name="Theobald S."/>
            <person name="Frisvad J.C."/>
            <person name="Larsen T.O."/>
            <person name="Kjaerboelling I."/>
            <person name="Rothschild-Mancinelli K."/>
            <person name="Lyhne E.K."/>
            <person name="Kogle M.E."/>
            <person name="Barry K."/>
            <person name="Clum A."/>
            <person name="Na H."/>
            <person name="Ledsgaard L."/>
            <person name="Lin J."/>
            <person name="Lipzen A."/>
            <person name="Kuo A."/>
            <person name="Riley R."/>
            <person name="Mondo S."/>
            <person name="Labutti K."/>
            <person name="Haridas S."/>
            <person name="Pangalinan J."/>
            <person name="Salamov A.A."/>
            <person name="Simmons B.A."/>
            <person name="Magnuson J.K."/>
            <person name="Chen J."/>
            <person name="Drula E."/>
            <person name="Henrissat B."/>
            <person name="Wiebenga A."/>
            <person name="Lubbers R.J."/>
            <person name="Gomes A.C."/>
            <person name="Makela M.R."/>
            <person name="Stajich J."/>
            <person name="Grigoriev I.V."/>
            <person name="Mortensen U.H."/>
            <person name="De Vries R.P."/>
            <person name="Baker S.E."/>
            <person name="Andersen M.R."/>
        </authorList>
    </citation>
    <scope>NUCLEOTIDE SEQUENCE [LARGE SCALE GENOMIC DNA]</scope>
    <source>
        <strain evidence="4 5">CBS 123904</strain>
    </source>
</reference>
<dbReference type="Pfam" id="PF05368">
    <property type="entry name" value="NmrA"/>
    <property type="match status" value="1"/>
</dbReference>
<feature type="domain" description="NmrA-like" evidence="3">
    <location>
        <begin position="3"/>
        <end position="254"/>
    </location>
</feature>
<dbReference type="SUPFAM" id="SSF51735">
    <property type="entry name" value="NAD(P)-binding Rossmann-fold domains"/>
    <property type="match status" value="1"/>
</dbReference>
<name>A0ABR4K691_9EURO</name>
<dbReference type="Proteomes" id="UP001610446">
    <property type="component" value="Unassembled WGS sequence"/>
</dbReference>
<sequence>MSKSNLLVFGATGAIGSYIIAAIVNAKDAFNRIAVFTSPNTLSTKSAEINTLREKGIEIITGDVTKKEDVVAAFKGIDTIVSALGRGVIAAQIDLLKWADESPQIKRFLPSEYGTDIEYGPASATEKPHQQKLKVRAALKETKDLKYAYVVTGPYADVPFFLAASKNPRGGAFDVREKKAVLLGDGKGRISLSACGDVGKFVVHTLTHWDQAKGRALKLNSFTATPEEILAEYEKQTGDKWTVDYTPLEQLKKFEAEAWEKGEPDATGLTLRRIWTEGGTLYDRRDNADIGAEDTVTLAEAVKESIRAQLSQ</sequence>
<keyword evidence="1" id="KW-0521">NADP</keyword>
<proteinExistence type="predicted"/>
<evidence type="ECO:0000259" key="3">
    <source>
        <dbReference type="Pfam" id="PF05368"/>
    </source>
</evidence>
<dbReference type="InterPro" id="IPR051609">
    <property type="entry name" value="NmrA/Isoflavone_reductase-like"/>
</dbReference>
<dbReference type="Gene3D" id="3.90.25.10">
    <property type="entry name" value="UDP-galactose 4-epimerase, domain 1"/>
    <property type="match status" value="1"/>
</dbReference>
<dbReference type="PANTHER" id="PTHR47706">
    <property type="entry name" value="NMRA-LIKE FAMILY PROTEIN"/>
    <property type="match status" value="1"/>
</dbReference>
<keyword evidence="2" id="KW-0560">Oxidoreductase</keyword>
<organism evidence="4 5">
    <name type="scientific">Aspergillus pseudoustus</name>
    <dbReference type="NCBI Taxonomy" id="1810923"/>
    <lineage>
        <taxon>Eukaryota</taxon>
        <taxon>Fungi</taxon>
        <taxon>Dikarya</taxon>
        <taxon>Ascomycota</taxon>
        <taxon>Pezizomycotina</taxon>
        <taxon>Eurotiomycetes</taxon>
        <taxon>Eurotiomycetidae</taxon>
        <taxon>Eurotiales</taxon>
        <taxon>Aspergillaceae</taxon>
        <taxon>Aspergillus</taxon>
        <taxon>Aspergillus subgen. Nidulantes</taxon>
    </lineage>
</organism>
<dbReference type="PANTHER" id="PTHR47706:SF11">
    <property type="entry name" value="ISOFLAVONE REDUCTASE FAMILY PROTEIN (AFU_ORTHOLOGUE AFUA_1G12510)"/>
    <property type="match status" value="1"/>
</dbReference>
<dbReference type="InterPro" id="IPR008030">
    <property type="entry name" value="NmrA-like"/>
</dbReference>
<evidence type="ECO:0000256" key="1">
    <source>
        <dbReference type="ARBA" id="ARBA00022857"/>
    </source>
</evidence>
<gene>
    <name evidence="4" type="ORF">BJY01DRAFT_212384</name>
</gene>
<protein>
    <recommendedName>
        <fullName evidence="3">NmrA-like domain-containing protein</fullName>
    </recommendedName>
</protein>
<dbReference type="EMBL" id="JBFXLU010000054">
    <property type="protein sequence ID" value="KAL2847744.1"/>
    <property type="molecule type" value="Genomic_DNA"/>
</dbReference>
<keyword evidence="5" id="KW-1185">Reference proteome</keyword>
<evidence type="ECO:0000256" key="2">
    <source>
        <dbReference type="ARBA" id="ARBA00023002"/>
    </source>
</evidence>
<evidence type="ECO:0000313" key="5">
    <source>
        <dbReference type="Proteomes" id="UP001610446"/>
    </source>
</evidence>
<dbReference type="Gene3D" id="3.40.50.720">
    <property type="entry name" value="NAD(P)-binding Rossmann-like Domain"/>
    <property type="match status" value="1"/>
</dbReference>
<dbReference type="InterPro" id="IPR036291">
    <property type="entry name" value="NAD(P)-bd_dom_sf"/>
</dbReference>